<accession>A0A1G2S3S4</accession>
<dbReference type="Pfam" id="PF11104">
    <property type="entry name" value="PilM_2"/>
    <property type="match status" value="1"/>
</dbReference>
<dbReference type="CDD" id="cd24049">
    <property type="entry name" value="ASKHA_NBD_PilM"/>
    <property type="match status" value="1"/>
</dbReference>
<dbReference type="InterPro" id="IPR050696">
    <property type="entry name" value="FtsA/MreB"/>
</dbReference>
<gene>
    <name evidence="1" type="ORF">A2675_04025</name>
</gene>
<dbReference type="PANTHER" id="PTHR32432">
    <property type="entry name" value="CELL DIVISION PROTEIN FTSA-RELATED"/>
    <property type="match status" value="1"/>
</dbReference>
<proteinExistence type="predicted"/>
<dbReference type="EMBL" id="MHUS01000043">
    <property type="protein sequence ID" value="OHA79750.1"/>
    <property type="molecule type" value="Genomic_DNA"/>
</dbReference>
<sequence>MLRSAFYKIFPVPKFLAMPSGGIDISDQSVRFVELIERRGGLVLGHYGERSIPEGAIVSGEIKQPEVLKKIFADLRKELSVDFITIALPEEQAYLLHLSVGTESKSEIRGMLEFQLEENVPIPPTEAVFDYDIVPEKHAHKGTTQVAVSAVSQRLIDAYTNAFEGTGLTPMAFEVEPESIARSVVPAGDRGTYMVMDFGRTRTGIFIVSGGAVSFTSTVSVGGYSLTRAIAKELGISIEEAERIKRTQGFVRTQDNEKLFTVLMSTISLLRDEVVRHYNYWHEHPNVYGERHDPITKVILCGGDANLNGFAEFLSLGLAAPVELAQVMQNVNSFDRYVPEIPFSDSLRYATAVGLALRRLK</sequence>
<comment type="caution">
    <text evidence="1">The sequence shown here is derived from an EMBL/GenBank/DDBJ whole genome shotgun (WGS) entry which is preliminary data.</text>
</comment>
<evidence type="ECO:0000313" key="1">
    <source>
        <dbReference type="EMBL" id="OHA79750.1"/>
    </source>
</evidence>
<dbReference type="InterPro" id="IPR043129">
    <property type="entry name" value="ATPase_NBD"/>
</dbReference>
<dbReference type="PIRSF" id="PIRSF019169">
    <property type="entry name" value="PilM"/>
    <property type="match status" value="1"/>
</dbReference>
<dbReference type="AlphaFoldDB" id="A0A1G2S3S4"/>
<dbReference type="SUPFAM" id="SSF53067">
    <property type="entry name" value="Actin-like ATPase domain"/>
    <property type="match status" value="2"/>
</dbReference>
<dbReference type="InterPro" id="IPR005883">
    <property type="entry name" value="PilM"/>
</dbReference>
<protein>
    <recommendedName>
        <fullName evidence="3">SHS2 domain-containing protein</fullName>
    </recommendedName>
</protein>
<dbReference type="Proteomes" id="UP000176997">
    <property type="component" value="Unassembled WGS sequence"/>
</dbReference>
<organism evidence="1 2">
    <name type="scientific">Candidatus Yonathbacteria bacterium RIFCSPHIGHO2_01_FULL_51_10</name>
    <dbReference type="NCBI Taxonomy" id="1802723"/>
    <lineage>
        <taxon>Bacteria</taxon>
        <taxon>Candidatus Yonathiibacteriota</taxon>
    </lineage>
</organism>
<dbReference type="Gene3D" id="3.30.420.40">
    <property type="match status" value="2"/>
</dbReference>
<dbReference type="STRING" id="1802723.A2675_04025"/>
<reference evidence="1 2" key="1">
    <citation type="journal article" date="2016" name="Nat. Commun.">
        <title>Thousands of microbial genomes shed light on interconnected biogeochemical processes in an aquifer system.</title>
        <authorList>
            <person name="Anantharaman K."/>
            <person name="Brown C.T."/>
            <person name="Hug L.A."/>
            <person name="Sharon I."/>
            <person name="Castelle C.J."/>
            <person name="Probst A.J."/>
            <person name="Thomas B.C."/>
            <person name="Singh A."/>
            <person name="Wilkins M.J."/>
            <person name="Karaoz U."/>
            <person name="Brodie E.L."/>
            <person name="Williams K.H."/>
            <person name="Hubbard S.S."/>
            <person name="Banfield J.F."/>
        </authorList>
    </citation>
    <scope>NUCLEOTIDE SEQUENCE [LARGE SCALE GENOMIC DNA]</scope>
</reference>
<dbReference type="PANTHER" id="PTHR32432:SF3">
    <property type="entry name" value="ETHANOLAMINE UTILIZATION PROTEIN EUTJ"/>
    <property type="match status" value="1"/>
</dbReference>
<dbReference type="Gene3D" id="3.30.1490.300">
    <property type="match status" value="1"/>
</dbReference>
<evidence type="ECO:0008006" key="3">
    <source>
        <dbReference type="Google" id="ProtNLM"/>
    </source>
</evidence>
<evidence type="ECO:0000313" key="2">
    <source>
        <dbReference type="Proteomes" id="UP000176997"/>
    </source>
</evidence>
<name>A0A1G2S3S4_9BACT</name>